<feature type="region of interest" description="Disordered" evidence="1">
    <location>
        <begin position="309"/>
        <end position="340"/>
    </location>
</feature>
<proteinExistence type="predicted"/>
<organism evidence="2 3">
    <name type="scientific">Diaporthe australafricana</name>
    <dbReference type="NCBI Taxonomy" id="127596"/>
    <lineage>
        <taxon>Eukaryota</taxon>
        <taxon>Fungi</taxon>
        <taxon>Dikarya</taxon>
        <taxon>Ascomycota</taxon>
        <taxon>Pezizomycotina</taxon>
        <taxon>Sordariomycetes</taxon>
        <taxon>Sordariomycetidae</taxon>
        <taxon>Diaporthales</taxon>
        <taxon>Diaporthaceae</taxon>
        <taxon>Diaporthe</taxon>
    </lineage>
</organism>
<dbReference type="EMBL" id="JAWRVE010000006">
    <property type="protein sequence ID" value="KAL1881347.1"/>
    <property type="molecule type" value="Genomic_DNA"/>
</dbReference>
<accession>A0ABR3Y0C5</accession>
<feature type="region of interest" description="Disordered" evidence="1">
    <location>
        <begin position="232"/>
        <end position="293"/>
    </location>
</feature>
<reference evidence="2 3" key="1">
    <citation type="journal article" date="2024" name="IMA Fungus">
        <title>IMA Genome - F19 : A genome assembly and annotation guide to empower mycologists, including annotated draft genome sequences of Ceratocystis pirilliformis, Diaporthe australafricana, Fusarium ophioides, Paecilomyces lecythidis, and Sporothrix stenoceras.</title>
        <authorList>
            <person name="Aylward J."/>
            <person name="Wilson A.M."/>
            <person name="Visagie C.M."/>
            <person name="Spraker J."/>
            <person name="Barnes I."/>
            <person name="Buitendag C."/>
            <person name="Ceriani C."/>
            <person name="Del Mar Angel L."/>
            <person name="du Plessis D."/>
            <person name="Fuchs T."/>
            <person name="Gasser K."/>
            <person name="Kramer D."/>
            <person name="Li W."/>
            <person name="Munsamy K."/>
            <person name="Piso A."/>
            <person name="Price J.L."/>
            <person name="Sonnekus B."/>
            <person name="Thomas C."/>
            <person name="van der Nest A."/>
            <person name="van Dijk A."/>
            <person name="van Heerden A."/>
            <person name="van Vuuren N."/>
            <person name="Yilmaz N."/>
            <person name="Duong T.A."/>
            <person name="van der Merwe N.A."/>
            <person name="Wingfield M.J."/>
            <person name="Wingfield B.D."/>
        </authorList>
    </citation>
    <scope>NUCLEOTIDE SEQUENCE [LARGE SCALE GENOMIC DNA]</scope>
    <source>
        <strain evidence="2 3">CMW 18300</strain>
    </source>
</reference>
<evidence type="ECO:0000313" key="3">
    <source>
        <dbReference type="Proteomes" id="UP001583177"/>
    </source>
</evidence>
<feature type="region of interest" description="Disordered" evidence="1">
    <location>
        <begin position="1"/>
        <end position="48"/>
    </location>
</feature>
<evidence type="ECO:0000313" key="2">
    <source>
        <dbReference type="EMBL" id="KAL1881347.1"/>
    </source>
</evidence>
<comment type="caution">
    <text evidence="2">The sequence shown here is derived from an EMBL/GenBank/DDBJ whole genome shotgun (WGS) entry which is preliminary data.</text>
</comment>
<sequence length="340" mass="37659">MPLKGDVGSNPPSTLRRTARRPAAAAREREALEATGPALQFPRGAPRPGSHDYSIRTLLKLPGFHFTSTKAVFQFRDSAQLATILGARVELADHKKAMPAGNQKDVCVRIADVIEACCDEWLDDWQEKALTDEFWVDAAERLRCSNKFWANTVPTPVQVHMICMSYTTRWDENGRGDAPEADWGFELGELTWGKVKAQIDPDFFAKPWNYERASARDFSEYVKDSETNFGPIQDAAGLSIADKNTSTNRRGGRPLARPGEASDGSKPAADPIIVSGPHRTIEKGKDNGPNAMKVTIDRSDPKRLMVTFSRSVCKENGGTQETQEVHKGDEGKHIRSVHEQ</sequence>
<dbReference type="Proteomes" id="UP001583177">
    <property type="component" value="Unassembled WGS sequence"/>
</dbReference>
<gene>
    <name evidence="2" type="ORF">Daus18300_001200</name>
</gene>
<evidence type="ECO:0000256" key="1">
    <source>
        <dbReference type="SAM" id="MobiDB-lite"/>
    </source>
</evidence>
<keyword evidence="3" id="KW-1185">Reference proteome</keyword>
<feature type="compositionally biased region" description="Basic and acidic residues" evidence="1">
    <location>
        <begin position="323"/>
        <end position="340"/>
    </location>
</feature>
<protein>
    <submittedName>
        <fullName evidence="2">Uncharacterized protein</fullName>
    </submittedName>
</protein>
<name>A0ABR3Y0C5_9PEZI</name>